<keyword evidence="1" id="KW-0175">Coiled coil</keyword>
<dbReference type="Proteomes" id="UP001352852">
    <property type="component" value="Unassembled WGS sequence"/>
</dbReference>
<comment type="caution">
    <text evidence="2">The sequence shown here is derived from an EMBL/GenBank/DDBJ whole genome shotgun (WGS) entry which is preliminary data.</text>
</comment>
<accession>A0ABU7E846</accession>
<evidence type="ECO:0000313" key="3">
    <source>
        <dbReference type="Proteomes" id="UP001352852"/>
    </source>
</evidence>
<dbReference type="EMBL" id="JAHUTJ010045676">
    <property type="protein sequence ID" value="MED6282300.1"/>
    <property type="molecule type" value="Genomic_DNA"/>
</dbReference>
<gene>
    <name evidence="2" type="ORF">CHARACLAT_030697</name>
</gene>
<evidence type="ECO:0000313" key="2">
    <source>
        <dbReference type="EMBL" id="MED6282300.1"/>
    </source>
</evidence>
<sequence length="96" mass="11296">MGWVFGWHEFVMVAEKRTLDKLLGKNKTNPLDEVKRKLENQKYQLTAKLEKVETERQKNKEDLQYVEKEITQRESLDGKDVISRERKAVTTSVETG</sequence>
<organism evidence="2 3">
    <name type="scientific">Characodon lateralis</name>
    <dbReference type="NCBI Taxonomy" id="208331"/>
    <lineage>
        <taxon>Eukaryota</taxon>
        <taxon>Metazoa</taxon>
        <taxon>Chordata</taxon>
        <taxon>Craniata</taxon>
        <taxon>Vertebrata</taxon>
        <taxon>Euteleostomi</taxon>
        <taxon>Actinopterygii</taxon>
        <taxon>Neopterygii</taxon>
        <taxon>Teleostei</taxon>
        <taxon>Neoteleostei</taxon>
        <taxon>Acanthomorphata</taxon>
        <taxon>Ovalentaria</taxon>
        <taxon>Atherinomorphae</taxon>
        <taxon>Cyprinodontiformes</taxon>
        <taxon>Goodeidae</taxon>
        <taxon>Characodon</taxon>
    </lineage>
</organism>
<reference evidence="2 3" key="1">
    <citation type="submission" date="2021-06" db="EMBL/GenBank/DDBJ databases">
        <authorList>
            <person name="Palmer J.M."/>
        </authorList>
    </citation>
    <scope>NUCLEOTIDE SEQUENCE [LARGE SCALE GENOMIC DNA]</scope>
    <source>
        <strain evidence="2 3">CL_MEX2019</strain>
        <tissue evidence="2">Muscle</tissue>
    </source>
</reference>
<keyword evidence="3" id="KW-1185">Reference proteome</keyword>
<proteinExistence type="predicted"/>
<name>A0ABU7E846_9TELE</name>
<evidence type="ECO:0000256" key="1">
    <source>
        <dbReference type="SAM" id="Coils"/>
    </source>
</evidence>
<protein>
    <submittedName>
        <fullName evidence="2">Uncharacterized protein</fullName>
    </submittedName>
</protein>
<feature type="coiled-coil region" evidence="1">
    <location>
        <begin position="31"/>
        <end position="69"/>
    </location>
</feature>